<dbReference type="PANTHER" id="PTHR13460:SF0">
    <property type="entry name" value="MALECTIN"/>
    <property type="match status" value="1"/>
</dbReference>
<evidence type="ECO:0000256" key="9">
    <source>
        <dbReference type="ARBA" id="ARBA00023277"/>
    </source>
</evidence>
<dbReference type="InterPro" id="IPR013783">
    <property type="entry name" value="Ig-like_fold"/>
</dbReference>
<feature type="domain" description="Malectin" evidence="10">
    <location>
        <begin position="1499"/>
        <end position="1635"/>
    </location>
</feature>
<dbReference type="NCBIfam" id="NF047446">
    <property type="entry name" value="barrel_OmpL47"/>
    <property type="match status" value="4"/>
</dbReference>
<dbReference type="InterPro" id="IPR026444">
    <property type="entry name" value="Secre_tail"/>
</dbReference>
<dbReference type="InterPro" id="IPR058094">
    <property type="entry name" value="Ig-like_OmpL47-like"/>
</dbReference>
<evidence type="ECO:0000256" key="6">
    <source>
        <dbReference type="ARBA" id="ARBA00022989"/>
    </source>
</evidence>
<keyword evidence="7" id="KW-0472">Membrane</keyword>
<evidence type="ECO:0000259" key="10">
    <source>
        <dbReference type="Pfam" id="PF11721"/>
    </source>
</evidence>
<keyword evidence="13" id="KW-1185">Reference proteome</keyword>
<keyword evidence="3" id="KW-0812">Transmembrane</keyword>
<dbReference type="Gene3D" id="2.60.120.430">
    <property type="entry name" value="Galactose-binding lectin"/>
    <property type="match status" value="5"/>
</dbReference>
<dbReference type="GO" id="GO:0030246">
    <property type="term" value="F:carbohydrate binding"/>
    <property type="evidence" value="ECO:0007669"/>
    <property type="project" value="InterPro"/>
</dbReference>
<name>A0A965ZBU5_9SPHI</name>
<keyword evidence="8" id="KW-0325">Glycoprotein</keyword>
<keyword evidence="4" id="KW-0732">Signal</keyword>
<dbReference type="RefSeq" id="WP_166584173.1">
    <property type="nucleotide sequence ID" value="NZ_WWEO01000035.1"/>
</dbReference>
<dbReference type="SUPFAM" id="SSF49785">
    <property type="entry name" value="Galactose-binding domain-like"/>
    <property type="match status" value="5"/>
</dbReference>
<feature type="domain" description="Secretion system C-terminal sorting" evidence="11">
    <location>
        <begin position="1676"/>
        <end position="1756"/>
    </location>
</feature>
<keyword evidence="6" id="KW-1133">Transmembrane helix</keyword>
<proteinExistence type="inferred from homology"/>
<dbReference type="Proteomes" id="UP000638732">
    <property type="component" value="Unassembled WGS sequence"/>
</dbReference>
<evidence type="ECO:0000256" key="7">
    <source>
        <dbReference type="ARBA" id="ARBA00023136"/>
    </source>
</evidence>
<dbReference type="Gene3D" id="2.60.40.10">
    <property type="entry name" value="Immunoglobulins"/>
    <property type="match status" value="2"/>
</dbReference>
<evidence type="ECO:0000256" key="2">
    <source>
        <dbReference type="ARBA" id="ARBA00009141"/>
    </source>
</evidence>
<evidence type="ECO:0000313" key="13">
    <source>
        <dbReference type="Proteomes" id="UP000638732"/>
    </source>
</evidence>
<dbReference type="EMBL" id="WWEO01000035">
    <property type="protein sequence ID" value="NCD68148.1"/>
    <property type="molecule type" value="Genomic_DNA"/>
</dbReference>
<accession>A0A965ZBU5</accession>
<dbReference type="InterPro" id="IPR008979">
    <property type="entry name" value="Galactose-bd-like_sf"/>
</dbReference>
<evidence type="ECO:0000256" key="1">
    <source>
        <dbReference type="ARBA" id="ARBA00004115"/>
    </source>
</evidence>
<dbReference type="Pfam" id="PF18962">
    <property type="entry name" value="Por_Secre_tail"/>
    <property type="match status" value="1"/>
</dbReference>
<organism evidence="12 13">
    <name type="scientific">Mucilaginibacter agri</name>
    <dbReference type="NCBI Taxonomy" id="2695265"/>
    <lineage>
        <taxon>Bacteria</taxon>
        <taxon>Pseudomonadati</taxon>
        <taxon>Bacteroidota</taxon>
        <taxon>Sphingobacteriia</taxon>
        <taxon>Sphingobacteriales</taxon>
        <taxon>Sphingobacteriaceae</taxon>
        <taxon>Mucilaginibacter</taxon>
    </lineage>
</organism>
<keyword evidence="5" id="KW-0256">Endoplasmic reticulum</keyword>
<comment type="similarity">
    <text evidence="2">Belongs to the malectin family.</text>
</comment>
<comment type="subcellular location">
    <subcellularLocation>
        <location evidence="1">Endoplasmic reticulum membrane</location>
        <topology evidence="1">Single-pass type I membrane protein</topology>
    </subcellularLocation>
</comment>
<dbReference type="InterPro" id="IPR039155">
    <property type="entry name" value="MLEC"/>
</dbReference>
<comment type="caution">
    <text evidence="12">The sequence shown here is derived from an EMBL/GenBank/DDBJ whole genome shotgun (WGS) entry which is preliminary data.</text>
</comment>
<protein>
    <submittedName>
        <fullName evidence="12">T9SS type A sorting domain-containing protein</fullName>
    </submittedName>
</protein>
<dbReference type="Pfam" id="PF11721">
    <property type="entry name" value="Malectin"/>
    <property type="match status" value="1"/>
</dbReference>
<sequence>MLFFPAVVLAGFGKAKKADPFSPVYISFRPSTATAPTGYIADNGLAYDATRGYGWIDPTTNAPKDMTLNMALRTLSADLRLRGLVQMQADTKGMTPGNWEYAVPNGTYRVTIGVGDDSYIDSDHQINAEGFPLISDFVPLSTKKHLIAAAIVQVSDGKLTIDATSGTATKIDFITITSVDTVSDAVAPVASLRLVGTVKSNGAYDGQAQVILSAYDVTSGLTSLQYSVNGGAYTNYTLPFNITTAGNYSLTAKAVDANGNQIVTSATTFTIAPAGFKTVNIAFLPSSGTTPTGYTADNGLAYSATSGYGWIDPTSKAPKDMTLNMALRTLSSDLRMRGVAQMQANTKGLTPGNWEYALPNGTYRVTVGVGDDSYIDSDHQINVEGFPIVSDFVPLSTKKHLIGVAVVQVSDGKLTIDANGGTASKINFITISTADAIADAVAPTVSMRLVGTVKSTGAYDSQVQVVLNANDATSGLTSVQYAVNGGAYVNYTVPVTLTTAGNYSVTAKAVDANNNTIETSATTFTIAPAGFKAVNIAFLPSSGTAPTGYTADNGLAYNATSGYGWIDPTTKTPKDMTLNMALRTLSSDIRLRGVAQLQANTKGLTPGNWEYAVPNGMYRVTVGVGDDSYIDSDHQINVEGFPIVSDFVPLSTKKHLIGVAVVQVTDGKITIDANGGTASKLNFITIAAADPVTDAVAPVVSMRLVGTVKSGGAYDTQAQVVLSAYDATSGLTSLQYSINGAAYVNYTVPFTITTAGNYSLTAKAIDANNNTVVTTATNFTVATAGFKAVYIAFLPSSGTAPTGYTADNGLAYSASSGYGWIDPTTKAPKDMTLSMALRTLSSDLRLRGLAQMQANTKGLTPGNWEYAVPNGTYRVTVGAGDDSYYDSDHQINVEGLPVVSDFVPSSSKKHLTGVAVVQVTDGKLTIDATGGTASKLNFVIIAAADPITDAVAPTAGMRLVGTLTTTGAYDTQAQVFLNANDATSGLNSFQYSINNAAYVNYTAPFIITTPGTYNFSVKAVDANNNQTIITPATFVVAPENLKGSYMYVQNMDGFPANDRLLFSLIQTPWRRTDPDTTPYNANHDKVKLRINNKGVGKLKISGLTLSNPAAWKIVSIGTDTTATLPVRVASESYVDITIQFKAKDAATRLTVLSDTLTLATSDSIAPVKKIKLVGIWQAAGESTNEPYAQQVITAFGFTSVVGYGHDDNGNDGTSRMPSSSEVVQSYFVIADPSKPVTVRQVVAYHGCCSATESFKYFTKGSTKLTTLFTHNPLDGQSVLPRLQGSTTTLAQGTFTPTGSFGIQIGSSCSDRTKNYQGLIGIRFLKAMDGNGNIIPNAYFLDCDYLGTPYTNFDYQDNIYYVENIKPDGGSLHYSDLAATPNTVMDFGSAMTGTTNTVALTLKNMGISYPDSSTDSPISIKSVQIVGPNASEFAMGSLKTNSLAIQATTPLNVKFVPTSTGIKNAVLLVNYNSASSPLRVPFYGIANTATSTVGLVKRIKGGSDVAMTIGGKVYEADINYRQGSIKLDQQVIASPILASDIDSLYQTYLSAAADLAETRYAIPIPNGNYMVRMHFTENYWTAAGQRVFSINMENQPVLTNFDIFNEVGYRSAIVKDFQTTVTDGSLDIKFNPTANRVAICGIEIYQVNGGQPALAVTQQPGLLFDQQPANTGKKITIYPNPNAGSYFSVKIDGFNKNDNVTLTVTNMMGRLQQTQKLQTDASGSATVAISLNNNLAKGIYIINTQSSSGVTDTKFLVQ</sequence>
<evidence type="ECO:0000259" key="11">
    <source>
        <dbReference type="Pfam" id="PF18962"/>
    </source>
</evidence>
<evidence type="ECO:0000313" key="12">
    <source>
        <dbReference type="EMBL" id="NCD68148.1"/>
    </source>
</evidence>
<evidence type="ECO:0000256" key="5">
    <source>
        <dbReference type="ARBA" id="ARBA00022824"/>
    </source>
</evidence>
<gene>
    <name evidence="12" type="ORF">GSY63_02120</name>
</gene>
<dbReference type="GO" id="GO:0016020">
    <property type="term" value="C:membrane"/>
    <property type="evidence" value="ECO:0007669"/>
    <property type="project" value="TreeGrafter"/>
</dbReference>
<dbReference type="PANTHER" id="PTHR13460">
    <property type="match status" value="1"/>
</dbReference>
<dbReference type="NCBIfam" id="TIGR04183">
    <property type="entry name" value="Por_Secre_tail"/>
    <property type="match status" value="1"/>
</dbReference>
<evidence type="ECO:0000256" key="8">
    <source>
        <dbReference type="ARBA" id="ARBA00023180"/>
    </source>
</evidence>
<evidence type="ECO:0000256" key="4">
    <source>
        <dbReference type="ARBA" id="ARBA00022729"/>
    </source>
</evidence>
<evidence type="ECO:0000256" key="3">
    <source>
        <dbReference type="ARBA" id="ARBA00022692"/>
    </source>
</evidence>
<keyword evidence="9" id="KW-0119">Carbohydrate metabolism</keyword>
<dbReference type="InterPro" id="IPR021720">
    <property type="entry name" value="Malectin_dom"/>
</dbReference>
<reference evidence="12" key="2">
    <citation type="submission" date="2020-10" db="EMBL/GenBank/DDBJ databases">
        <title>Mucilaginibacter sp. nov., isolated from soil.</title>
        <authorList>
            <person name="Jeon C.O."/>
        </authorList>
    </citation>
    <scope>NUCLEOTIDE SEQUENCE</scope>
    <source>
        <strain evidence="12">R11</strain>
    </source>
</reference>
<reference evidence="12" key="1">
    <citation type="submission" date="2020-01" db="EMBL/GenBank/DDBJ databases">
        <authorList>
            <person name="Seo Y.L."/>
        </authorList>
    </citation>
    <scope>NUCLEOTIDE SEQUENCE</scope>
    <source>
        <strain evidence="12">R11</strain>
    </source>
</reference>